<evidence type="ECO:0000313" key="1">
    <source>
        <dbReference type="EMBL" id="EGT73924.1"/>
    </source>
</evidence>
<accession>F9GRQ1</accession>
<gene>
    <name evidence="1" type="ORF">GG9_1746</name>
</gene>
<dbReference type="Proteomes" id="UP000003258">
    <property type="component" value="Unassembled WGS sequence"/>
</dbReference>
<organism evidence="1 2">
    <name type="scientific">Haemophilus haemolyticus M19501</name>
    <dbReference type="NCBI Taxonomy" id="1028803"/>
    <lineage>
        <taxon>Bacteria</taxon>
        <taxon>Pseudomonadati</taxon>
        <taxon>Pseudomonadota</taxon>
        <taxon>Gammaproteobacteria</taxon>
        <taxon>Pasteurellales</taxon>
        <taxon>Pasteurellaceae</taxon>
        <taxon>Haemophilus</taxon>
    </lineage>
</organism>
<dbReference type="eggNOG" id="ENOG502ZJ01">
    <property type="taxonomic scope" value="Bacteria"/>
</dbReference>
<comment type="caution">
    <text evidence="1">The sequence shown here is derived from an EMBL/GenBank/DDBJ whole genome shotgun (WGS) entry which is preliminary data.</text>
</comment>
<protein>
    <submittedName>
        <fullName evidence="1">Uncharacterized protein</fullName>
    </submittedName>
</protein>
<evidence type="ECO:0000313" key="2">
    <source>
        <dbReference type="Proteomes" id="UP000003258"/>
    </source>
</evidence>
<sequence>MESSLKYHPLTFDVLTKITKRGLGQCLVGSLTGAVSSQSVTEEHEGLLITVGHREVSAMV</sequence>
<dbReference type="EMBL" id="AFQO01000020">
    <property type="protein sequence ID" value="EGT73924.1"/>
    <property type="molecule type" value="Genomic_DNA"/>
</dbReference>
<name>F9GRQ1_HAEHA</name>
<dbReference type="AntiFam" id="ANF00275">
    <property type="entry name" value="Spurious translation from rRNA (DUF6467)"/>
</dbReference>
<proteinExistence type="predicted"/>
<reference evidence="1 2" key="1">
    <citation type="journal article" date="2011" name="J. Bacteriol.">
        <title>Genome Sequences for Five Strains of the Emerging Pathogen Haemophilus haemolyticus.</title>
        <authorList>
            <person name="Jordan I.K."/>
            <person name="Conley A.B."/>
            <person name="Antonov I.V."/>
            <person name="Arthur R.A."/>
            <person name="Cook E.D."/>
            <person name="Cooper G.P."/>
            <person name="Jones B.L."/>
            <person name="Knipe K.M."/>
            <person name="Lee K.J."/>
            <person name="Liu X."/>
            <person name="Mitchell G.J."/>
            <person name="Pande P.R."/>
            <person name="Petit R.A."/>
            <person name="Qin S."/>
            <person name="Rajan V.N."/>
            <person name="Sarda S."/>
            <person name="Sebastian A."/>
            <person name="Tang S."/>
            <person name="Thapliyal R."/>
            <person name="Varghese N.J."/>
            <person name="Ye T."/>
            <person name="Katz L.S."/>
            <person name="Wang X."/>
            <person name="Rowe L."/>
            <person name="Frace M."/>
            <person name="Mayer L.W."/>
        </authorList>
    </citation>
    <scope>NUCLEOTIDE SEQUENCE [LARGE SCALE GENOMIC DNA]</scope>
    <source>
        <strain evidence="1 2">M19501</strain>
    </source>
</reference>
<dbReference type="AlphaFoldDB" id="F9GRQ1"/>